<dbReference type="EMBL" id="KF623294">
    <property type="protein sequence ID" value="AGX01811.1"/>
    <property type="molecule type" value="Genomic_DNA"/>
</dbReference>
<name>W8CZM0_9CAUD</name>
<feature type="domain" description="DHHA1" evidence="1">
    <location>
        <begin position="231"/>
        <end position="292"/>
    </location>
</feature>
<dbReference type="GO" id="GO:0016787">
    <property type="term" value="F:hydrolase activity"/>
    <property type="evidence" value="ECO:0007669"/>
    <property type="project" value="UniProtKB-KW"/>
</dbReference>
<organism evidence="2 3">
    <name type="scientific">Erwinia phage PhiEaH1</name>
    <dbReference type="NCBI Taxonomy" id="1401669"/>
    <lineage>
        <taxon>Viruses</taxon>
        <taxon>Duplodnaviria</taxon>
        <taxon>Heunggongvirae</taxon>
        <taxon>Uroviricota</taxon>
        <taxon>Caudoviricetes</taxon>
        <taxon>Chimalliviridae</taxon>
        <taxon>Iapetusvirus</taxon>
        <taxon>Iapetusvirus EaH1</taxon>
    </lineage>
</organism>
<dbReference type="Proteomes" id="UP000204235">
    <property type="component" value="Segment"/>
</dbReference>
<sequence length="321" mass="35605">MNNFFVFYHALCIDGFAAAATLWRALPSATYRPVHYNSPLPLEGVGQGDTLYFVDFAPPPEEISNLAKLEPARVVILDHHASMVDAYAKADCPEFQAVLRAANVELTLDGTRSGAGLTWAHLYPDTPLPYVLACVQDRDLWQFKLPDSRDFYEFFILFLNKPFSEFNRLIDDVGVVNDGVFSSTMGATAYLGVKEASEALKEKRDVEIQFHLDNCLTEWPFGDSGKMAVVNCHRPITSELCDRIKDSYDVVACYFHRKMGSMVSLRSKDYNVRFLAEKLGGGGHANAAGVELIFAITPETLAAMLFDANKELHAASEAENG</sequence>
<reference evidence="2 3" key="1">
    <citation type="journal article" date="2014" name="FEMS Microbiol. Lett.">
        <title>The genome of the Erwinia amylovora phage PhiEaH1 reveals greater diversity and broadens the applicability of phages for the treatment of fire blight.</title>
        <authorList>
            <person name="Meczker K."/>
            <person name="Domotor D."/>
            <person name="Vass J."/>
            <person name="Rakhely G."/>
            <person name="Schneider G."/>
            <person name="Kovacs T."/>
        </authorList>
    </citation>
    <scope>NUCLEOTIDE SEQUENCE [LARGE SCALE GENOMIC DNA]</scope>
</reference>
<dbReference type="OrthoDB" id="8942at10239"/>
<dbReference type="InterPro" id="IPR003156">
    <property type="entry name" value="DHHA1_dom"/>
</dbReference>
<dbReference type="RefSeq" id="YP_009010142.1">
    <property type="nucleotide sequence ID" value="NC_023610.1"/>
</dbReference>
<dbReference type="InterPro" id="IPR038763">
    <property type="entry name" value="DHH_sf"/>
</dbReference>
<accession>W8CZM0</accession>
<evidence type="ECO:0000259" key="1">
    <source>
        <dbReference type="Pfam" id="PF02272"/>
    </source>
</evidence>
<dbReference type="PANTHER" id="PTHR42146">
    <property type="entry name" value="3',5'-CYCLIC-NUCLEOTIDE PHOSPHODIESTERASE"/>
    <property type="match status" value="1"/>
</dbReference>
<keyword evidence="2" id="KW-0378">Hydrolase</keyword>
<dbReference type="PANTHER" id="PTHR42146:SF1">
    <property type="entry name" value="OLIGORIBONUCLEASE NRNB"/>
    <property type="match status" value="1"/>
</dbReference>
<evidence type="ECO:0000313" key="2">
    <source>
        <dbReference type="EMBL" id="AGX01811.1"/>
    </source>
</evidence>
<dbReference type="KEGG" id="vg:18500988"/>
<dbReference type="InterPro" id="IPR052968">
    <property type="entry name" value="Nucleotide_metab_enz"/>
</dbReference>
<dbReference type="GeneID" id="18500988"/>
<protein>
    <submittedName>
        <fullName evidence="2">Phosphohydrolase</fullName>
    </submittedName>
</protein>
<dbReference type="Gene3D" id="3.10.310.30">
    <property type="match status" value="1"/>
</dbReference>
<dbReference type="GO" id="GO:0003676">
    <property type="term" value="F:nucleic acid binding"/>
    <property type="evidence" value="ECO:0007669"/>
    <property type="project" value="InterPro"/>
</dbReference>
<dbReference type="SUPFAM" id="SSF64182">
    <property type="entry name" value="DHH phosphoesterases"/>
    <property type="match status" value="1"/>
</dbReference>
<evidence type="ECO:0000313" key="3">
    <source>
        <dbReference type="Proteomes" id="UP000204235"/>
    </source>
</evidence>
<dbReference type="Pfam" id="PF02272">
    <property type="entry name" value="DHHA1"/>
    <property type="match status" value="1"/>
</dbReference>
<keyword evidence="3" id="KW-1185">Reference proteome</keyword>
<proteinExistence type="predicted"/>